<accession>A0A653E690</accession>
<feature type="transmembrane region" description="Helical" evidence="1">
    <location>
        <begin position="276"/>
        <end position="294"/>
    </location>
</feature>
<organism evidence="2">
    <name type="scientific">Pseudomonas marincola</name>
    <dbReference type="NCBI Taxonomy" id="437900"/>
    <lineage>
        <taxon>Bacteria</taxon>
        <taxon>Pseudomonadati</taxon>
        <taxon>Pseudomonadota</taxon>
        <taxon>Gammaproteobacteria</taxon>
        <taxon>Pseudomonadales</taxon>
        <taxon>Pseudomonadaceae</taxon>
        <taxon>Pseudomonas</taxon>
    </lineage>
</organism>
<dbReference type="EMBL" id="LR215729">
    <property type="protein sequence ID" value="VEV98259.1"/>
    <property type="molecule type" value="Genomic_DNA"/>
</dbReference>
<gene>
    <name evidence="2" type="ORF">PMYSY11_3215</name>
</gene>
<keyword evidence="1" id="KW-0472">Membrane</keyword>
<keyword evidence="1" id="KW-1133">Transmembrane helix</keyword>
<evidence type="ECO:0000313" key="2">
    <source>
        <dbReference type="EMBL" id="VEV98259.1"/>
    </source>
</evidence>
<protein>
    <submittedName>
        <fullName evidence="2">Uncharacterized protein</fullName>
    </submittedName>
</protein>
<proteinExistence type="predicted"/>
<name>A0A653E690_9PSED</name>
<sequence length="403" mass="46510">MLEKIYLDDDQVILDASQSSSVDVEEYLKSLGCEQPDKLFSLDGQVHLSESGFWKNKYVPFFVSVNSLWHNLRDKPNEPEHYFVIGVDQQEMDALRLRLNFYFALRSTLKGLCHQVGDDTQPMKYVFFSSKESYLTKLEIPYAMDLSEFESVCIDNQSVVRAETLKVSVQQEDDVHCDERKHVMREAVVEFFKDESSRNLLYLMSNINRFYDAYTERYKVYVSKFSVNKILSEIENERIGFLCKIQDAIMSQQTKAFAIPGSLIAVGAILKLSNNYWEVLVIFIGFAISTWMVMSLNNNVVGHIDLLIQEFKRSISKYDDIVVGVEDVKAEIESSFSSLEESSSAAKTKLNALTNLSWVILIVVFVIFIGRSGFFNFIDFQSIIDFGRLFFLHPRRVVEIAYY</sequence>
<keyword evidence="1" id="KW-0812">Transmembrane</keyword>
<dbReference type="AlphaFoldDB" id="A0A653E690"/>
<dbReference type="RefSeq" id="WP_172970680.1">
    <property type="nucleotide sequence ID" value="NZ_LR215729.2"/>
</dbReference>
<feature type="transmembrane region" description="Helical" evidence="1">
    <location>
        <begin position="356"/>
        <end position="378"/>
    </location>
</feature>
<reference evidence="2" key="1">
    <citation type="submission" date="2019-02" db="EMBL/GenBank/DDBJ databases">
        <authorList>
            <consortium name="Genoscope - CEA"/>
            <person name="William W."/>
        </authorList>
    </citation>
    <scope>NUCLEOTIDE SEQUENCE [LARGE SCALE GENOMIC DNA]</scope>
    <source>
        <strain evidence="2">YSy11</strain>
    </source>
</reference>
<evidence type="ECO:0000256" key="1">
    <source>
        <dbReference type="SAM" id="Phobius"/>
    </source>
</evidence>